<keyword evidence="1" id="KW-0472">Membrane</keyword>
<dbReference type="RefSeq" id="WP_130182959.1">
    <property type="nucleotide sequence ID" value="NZ_CP035945.1"/>
</dbReference>
<evidence type="ECO:0000313" key="3">
    <source>
        <dbReference type="EMBL" id="QBE95501.1"/>
    </source>
</evidence>
<evidence type="ECO:0000256" key="1">
    <source>
        <dbReference type="SAM" id="Phobius"/>
    </source>
</evidence>
<keyword evidence="1" id="KW-0812">Transmembrane</keyword>
<dbReference type="Gene3D" id="3.10.290.30">
    <property type="entry name" value="MM3350-like"/>
    <property type="match status" value="1"/>
</dbReference>
<reference evidence="3 4" key="1">
    <citation type="submission" date="2019-01" db="EMBL/GenBank/DDBJ databases">
        <title>PMF-metabolizing Aryl O-demethylase.</title>
        <authorList>
            <person name="Kim M."/>
        </authorList>
    </citation>
    <scope>NUCLEOTIDE SEQUENCE [LARGE SCALE GENOMIC DNA]</scope>
    <source>
        <strain evidence="3 4">PMF1</strain>
    </source>
</reference>
<evidence type="ECO:0000259" key="2">
    <source>
        <dbReference type="Pfam" id="PF07929"/>
    </source>
</evidence>
<dbReference type="PANTHER" id="PTHR41878:SF1">
    <property type="entry name" value="TNPR PROTEIN"/>
    <property type="match status" value="1"/>
</dbReference>
<dbReference type="InterPro" id="IPR012912">
    <property type="entry name" value="Plasmid_pRiA4b_Orf3-like"/>
</dbReference>
<dbReference type="EMBL" id="CP035945">
    <property type="protein sequence ID" value="QBE95501.1"/>
    <property type="molecule type" value="Genomic_DNA"/>
</dbReference>
<gene>
    <name evidence="3" type="ORF">PMF13cell1_01024</name>
</gene>
<dbReference type="SUPFAM" id="SSF159941">
    <property type="entry name" value="MM3350-like"/>
    <property type="match status" value="1"/>
</dbReference>
<dbReference type="PANTHER" id="PTHR41878">
    <property type="entry name" value="LEXA REPRESSOR-RELATED"/>
    <property type="match status" value="1"/>
</dbReference>
<accession>A0A4P6LTA3</accession>
<dbReference type="AlphaFoldDB" id="A0A4P6LTA3"/>
<proteinExistence type="predicted"/>
<dbReference type="InterPro" id="IPR004027">
    <property type="entry name" value="SEC_C_motif"/>
</dbReference>
<dbReference type="Proteomes" id="UP000289794">
    <property type="component" value="Chromosome"/>
</dbReference>
<dbReference type="Pfam" id="PF07929">
    <property type="entry name" value="PRiA4_ORF3"/>
    <property type="match status" value="1"/>
</dbReference>
<protein>
    <recommendedName>
        <fullName evidence="2">Plasmid pRiA4b Orf3-like domain-containing protein</fullName>
    </recommendedName>
</protein>
<dbReference type="InterPro" id="IPR024047">
    <property type="entry name" value="MM3350-like_sf"/>
</dbReference>
<dbReference type="KEGG" id="bpro:PMF13cell1_01024"/>
<organism evidence="3 4">
    <name type="scientific">Blautia producta</name>
    <dbReference type="NCBI Taxonomy" id="33035"/>
    <lineage>
        <taxon>Bacteria</taxon>
        <taxon>Bacillati</taxon>
        <taxon>Bacillota</taxon>
        <taxon>Clostridia</taxon>
        <taxon>Lachnospirales</taxon>
        <taxon>Lachnospiraceae</taxon>
        <taxon>Blautia</taxon>
    </lineage>
</organism>
<dbReference type="SUPFAM" id="SSF103642">
    <property type="entry name" value="Sec-C motif"/>
    <property type="match status" value="1"/>
</dbReference>
<evidence type="ECO:0000313" key="4">
    <source>
        <dbReference type="Proteomes" id="UP000289794"/>
    </source>
</evidence>
<keyword evidence="1" id="KW-1133">Transmembrane helix</keyword>
<name>A0A4P6LTA3_9FIRM</name>
<feature type="transmembrane region" description="Helical" evidence="1">
    <location>
        <begin position="21"/>
        <end position="48"/>
    </location>
</feature>
<feature type="domain" description="Plasmid pRiA4b Orf3-like" evidence="2">
    <location>
        <begin position="2"/>
        <end position="175"/>
    </location>
</feature>
<dbReference type="Gene3D" id="3.10.450.50">
    <property type="match status" value="1"/>
</dbReference>
<sequence length="628" mass="73968">MKAYQMKIAIKNSHPPIWRRFIVPAGLSFSQLSIVLNGVMGWCGYHLFKFEFYHLRLNIKEKYEDFIGLGEEEQLEASETIIDPFMEQEDWFSYIYDFGDYWEHKVTIEKVIEDYGFSYPVVLKYKGETPFEDCGGIYRYYDLQEILKDPSHPEHENMKAWTEGHFTRDYDLNEVNESLKRMALEKKKSKPMLQNEIYEEIMEKGGGFKTIQGAKESEVDRKNGTLMSERLSEMEDMLKDYTAKYMELKEALDSNIMGATLRDILEEYRKDDLIEICKLHGLSGFRKLLKKDLIDFVYQNLLSKEVMCRCLMYMNDMEMELMDKENTGVDECEEVLGLIECGYAGATYLGEVYVPEDVKAAYNKNCDEEWKKERRRVQGILCHINACVELYGICPLERVISVYKENTGNIISETELREFCYQIPGFLKIFEIVGSELVQETLLEEDRMQQLKKRQGIKPYYNPTKEEIQTLGNYFYVPFDRYMDALADFFVEFMEEEEEDARELCRNIQRIIRCGGQMQDVIDYLQREIVIMDGEDFYQFAEIFMRLWNHTRMHINRGYMPAEMDSPISKKRVQEAAAKLGFRAVDDMPGDKADIIDFQEERRKKVYPNDPCPCGSGKKYKHCCGKKK</sequence>
<dbReference type="Pfam" id="PF02810">
    <property type="entry name" value="SEC-C"/>
    <property type="match status" value="1"/>
</dbReference>